<dbReference type="InterPro" id="IPR035994">
    <property type="entry name" value="Nucleoside_phosphorylase_sf"/>
</dbReference>
<feature type="domain" description="AMP nucleoside phosphorylase N-terminal" evidence="4">
    <location>
        <begin position="49"/>
        <end position="203"/>
    </location>
</feature>
<evidence type="ECO:0000313" key="6">
    <source>
        <dbReference type="Proteomes" id="UP000198263"/>
    </source>
</evidence>
<dbReference type="GO" id="GO:0008714">
    <property type="term" value="F:AMP nucleosidase activity"/>
    <property type="evidence" value="ECO:0007669"/>
    <property type="project" value="UniProtKB-UniRule"/>
</dbReference>
<dbReference type="GO" id="GO:0005829">
    <property type="term" value="C:cytosol"/>
    <property type="evidence" value="ECO:0007669"/>
    <property type="project" value="TreeGrafter"/>
</dbReference>
<keyword evidence="6" id="KW-1185">Reference proteome</keyword>
<organism evidence="5 6">
    <name type="scientific">Caballeronia concitans</name>
    <dbReference type="NCBI Taxonomy" id="1777133"/>
    <lineage>
        <taxon>Bacteria</taxon>
        <taxon>Pseudomonadati</taxon>
        <taxon>Pseudomonadota</taxon>
        <taxon>Betaproteobacteria</taxon>
        <taxon>Burkholderiales</taxon>
        <taxon>Burkholderiaceae</taxon>
        <taxon>Caballeronia</taxon>
    </lineage>
</organism>
<keyword evidence="1" id="KW-0378">Hydrolase</keyword>
<comment type="catalytic activity">
    <reaction evidence="1">
        <text>AMP + H2O = D-ribose 5-phosphate + adenine</text>
        <dbReference type="Rhea" id="RHEA:20129"/>
        <dbReference type="ChEBI" id="CHEBI:15377"/>
        <dbReference type="ChEBI" id="CHEBI:16708"/>
        <dbReference type="ChEBI" id="CHEBI:78346"/>
        <dbReference type="ChEBI" id="CHEBI:456215"/>
        <dbReference type="EC" id="3.2.2.4"/>
    </reaction>
</comment>
<name>A0A658R269_9BURK</name>
<feature type="domain" description="Nucleoside phosphorylase" evidence="3">
    <location>
        <begin position="308"/>
        <end position="477"/>
    </location>
</feature>
<sequence>MVLAFFRVNVVHEEGNEDTHKIMTNDRTQSTQHTPASDFPTESFDDPVAAVTRVSAIYEANTAFLRDAFARYRRNEQFTHRVRACYPFVRVRTELNTQIDSRRSYGFVAGPGIFETTLTRPDLFGDYYREQLRLLAKNHHVGIEVGVSAQPVPIHFAFAEGIHLEGDLDRDRLLAMRNVFDTPDLALLDDRIVNGTYEPAAGEPHPLALFTAARVDFSLHRLRHYTATSPTHFQNYVLYTNYQFYIDEFVKLGRTMMSRADDEETRAYRSEYSSFVEPGDVVTYNANLSEQPEEGTAPARLPQMPAYHLKRADGSGITMVNIGVGPSNAKTITDHIAVLRPHAWIMLGHCAGLRNTQRLGDYVLAHGYVREDHVLDADLPLWVPIPALAEVQVALEKAVAQVTQLEGVELKRVMRTGTVASVDNRNWELRDHREPVQRLSQSRAIALDMESATIAANGFRFRVPYGTLLCVSDKPLHGELKLPGMADQFYRAQVDQHLQIGVKAMELLRMNGLSKLHSRKLRSFAEVAFQ</sequence>
<dbReference type="InterPro" id="IPR018953">
    <property type="entry name" value="AMP_nucleoside_Pase_N"/>
</dbReference>
<dbReference type="InterPro" id="IPR011271">
    <property type="entry name" value="AMP_nucleosidase"/>
</dbReference>
<evidence type="ECO:0000256" key="1">
    <source>
        <dbReference type="HAMAP-Rule" id="MF_01932"/>
    </source>
</evidence>
<dbReference type="GO" id="GO:0009116">
    <property type="term" value="P:nucleoside metabolic process"/>
    <property type="evidence" value="ECO:0007669"/>
    <property type="project" value="InterPro"/>
</dbReference>
<proteinExistence type="inferred from homology"/>
<dbReference type="Gene3D" id="3.40.50.1580">
    <property type="entry name" value="Nucleoside phosphorylase domain"/>
    <property type="match status" value="1"/>
</dbReference>
<accession>A0A658R269</accession>
<evidence type="ECO:0000256" key="2">
    <source>
        <dbReference type="SAM" id="MobiDB-lite"/>
    </source>
</evidence>
<dbReference type="InterPro" id="IPR000845">
    <property type="entry name" value="Nucleoside_phosphorylase_d"/>
</dbReference>
<comment type="caution">
    <text evidence="5">The sequence shown here is derived from an EMBL/GenBank/DDBJ whole genome shotgun (WGS) entry which is preliminary data.</text>
</comment>
<evidence type="ECO:0000313" key="5">
    <source>
        <dbReference type="EMBL" id="SAL40137.1"/>
    </source>
</evidence>
<dbReference type="EMBL" id="FCNV02000010">
    <property type="protein sequence ID" value="SAL40137.1"/>
    <property type="molecule type" value="Genomic_DNA"/>
</dbReference>
<reference evidence="5 6" key="1">
    <citation type="submission" date="2016-01" db="EMBL/GenBank/DDBJ databases">
        <authorList>
            <person name="Peeters C."/>
        </authorList>
    </citation>
    <scope>NUCLEOTIDE SEQUENCE [LARGE SCALE GENOMIC DNA]</scope>
    <source>
        <strain evidence="5">LMG 29315</strain>
    </source>
</reference>
<dbReference type="NCBIfam" id="TIGR01717">
    <property type="entry name" value="AMP-nucleosdse"/>
    <property type="match status" value="1"/>
</dbReference>
<dbReference type="CDD" id="cd17762">
    <property type="entry name" value="AMN"/>
    <property type="match status" value="1"/>
</dbReference>
<evidence type="ECO:0000259" key="4">
    <source>
        <dbReference type="Pfam" id="PF10423"/>
    </source>
</evidence>
<dbReference type="HAMAP" id="MF_01932">
    <property type="entry name" value="AMP_nucleosidase"/>
    <property type="match status" value="1"/>
</dbReference>
<feature type="compositionally biased region" description="Polar residues" evidence="2">
    <location>
        <begin position="25"/>
        <end position="35"/>
    </location>
</feature>
<dbReference type="Gene3D" id="3.30.1730.10">
    <property type="entry name" value="AMP nucleoside phosphorylase, N-terminal domain"/>
    <property type="match status" value="1"/>
</dbReference>
<dbReference type="NCBIfam" id="NF006142">
    <property type="entry name" value="PRK08292.1"/>
    <property type="match status" value="1"/>
</dbReference>
<dbReference type="Pfam" id="PF10423">
    <property type="entry name" value="AMNp_N"/>
    <property type="match status" value="1"/>
</dbReference>
<gene>
    <name evidence="1" type="primary">amn</name>
    <name evidence="5" type="ORF">AWB72_04189</name>
</gene>
<comment type="function">
    <text evidence="1">Catalyzes the hydrolysis of the N-glycosidic bond of AMP to form adenine and ribose 5-phosphate. Involved in regulation of AMP concentrations.</text>
</comment>
<dbReference type="PANTHER" id="PTHR43691">
    <property type="entry name" value="URIDINE PHOSPHORYLASE"/>
    <property type="match status" value="1"/>
</dbReference>
<dbReference type="EC" id="3.2.2.4" evidence="1"/>
<dbReference type="Proteomes" id="UP000198263">
    <property type="component" value="Unassembled WGS sequence"/>
</dbReference>
<dbReference type="GO" id="GO:0044209">
    <property type="term" value="P:AMP salvage"/>
    <property type="evidence" value="ECO:0007669"/>
    <property type="project" value="InterPro"/>
</dbReference>
<dbReference type="AlphaFoldDB" id="A0A658R269"/>
<protein>
    <recommendedName>
        <fullName evidence="1">AMP nucleosidase</fullName>
        <ecNumber evidence="1">3.2.2.4</ecNumber>
    </recommendedName>
</protein>
<dbReference type="PANTHER" id="PTHR43691:SF6">
    <property type="entry name" value="AMP NUCLEOSIDASE"/>
    <property type="match status" value="1"/>
</dbReference>
<comment type="similarity">
    <text evidence="1">Belongs to the AMP nucleosidase family.</text>
</comment>
<feature type="region of interest" description="Disordered" evidence="2">
    <location>
        <begin position="20"/>
        <end position="42"/>
    </location>
</feature>
<dbReference type="InterPro" id="IPR037109">
    <property type="entry name" value="AMP_N_sf"/>
</dbReference>
<dbReference type="SUPFAM" id="SSF53167">
    <property type="entry name" value="Purine and uridine phosphorylases"/>
    <property type="match status" value="1"/>
</dbReference>
<evidence type="ECO:0000259" key="3">
    <source>
        <dbReference type="Pfam" id="PF01048"/>
    </source>
</evidence>
<dbReference type="Pfam" id="PF01048">
    <property type="entry name" value="PNP_UDP_1"/>
    <property type="match status" value="1"/>
</dbReference>
<dbReference type="InterPro" id="IPR047039">
    <property type="entry name" value="AMN_phosphorylase"/>
</dbReference>